<dbReference type="Gene3D" id="1.20.5.2650">
    <property type="match status" value="1"/>
</dbReference>
<protein>
    <recommendedName>
        <fullName evidence="6">40S ribosomal protein S6</fullName>
    </recommendedName>
</protein>
<dbReference type="GO" id="GO:0006412">
    <property type="term" value="P:translation"/>
    <property type="evidence" value="ECO:0007669"/>
    <property type="project" value="InterPro"/>
</dbReference>
<accession>A0A7N2MXD4</accession>
<dbReference type="Gramene" id="QL11p022844:mrna">
    <property type="protein sequence ID" value="QL11p022844:mrna"/>
    <property type="gene ID" value="QL11p022844"/>
</dbReference>
<keyword evidence="3" id="KW-0687">Ribonucleoprotein</keyword>
<name>A0A7N2MXD4_QUELO</name>
<evidence type="ECO:0000313" key="5">
    <source>
        <dbReference type="Proteomes" id="UP000594261"/>
    </source>
</evidence>
<dbReference type="InterPro" id="IPR001377">
    <property type="entry name" value="Ribosomal_eS6"/>
</dbReference>
<dbReference type="EMBL" id="LRBV02000011">
    <property type="status" value="NOT_ANNOTATED_CDS"/>
    <property type="molecule type" value="Genomic_DNA"/>
</dbReference>
<dbReference type="InParanoid" id="A0A7N2MXD4"/>
<dbReference type="OMA" id="GDEREND"/>
<proteinExistence type="inferred from homology"/>
<organism evidence="4 5">
    <name type="scientific">Quercus lobata</name>
    <name type="common">Valley oak</name>
    <dbReference type="NCBI Taxonomy" id="97700"/>
    <lineage>
        <taxon>Eukaryota</taxon>
        <taxon>Viridiplantae</taxon>
        <taxon>Streptophyta</taxon>
        <taxon>Embryophyta</taxon>
        <taxon>Tracheophyta</taxon>
        <taxon>Spermatophyta</taxon>
        <taxon>Magnoliopsida</taxon>
        <taxon>eudicotyledons</taxon>
        <taxon>Gunneridae</taxon>
        <taxon>Pentapetalae</taxon>
        <taxon>rosids</taxon>
        <taxon>fabids</taxon>
        <taxon>Fagales</taxon>
        <taxon>Fagaceae</taxon>
        <taxon>Quercus</taxon>
    </lineage>
</organism>
<dbReference type="Proteomes" id="UP000594261">
    <property type="component" value="Chromosome 11"/>
</dbReference>
<keyword evidence="2" id="KW-0689">Ribosomal protein</keyword>
<dbReference type="GO" id="GO:0003735">
    <property type="term" value="F:structural constituent of ribosome"/>
    <property type="evidence" value="ECO:0007669"/>
    <property type="project" value="InterPro"/>
</dbReference>
<comment type="similarity">
    <text evidence="1">Belongs to the eukaryotic ribosomal protein eS6 family.</text>
</comment>
<dbReference type="PANTHER" id="PTHR11502">
    <property type="entry name" value="40S RIBOSOMAL PROTEIN S6"/>
    <property type="match status" value="1"/>
</dbReference>
<evidence type="ECO:0000256" key="3">
    <source>
        <dbReference type="ARBA" id="ARBA00023274"/>
    </source>
</evidence>
<reference evidence="4 5" key="1">
    <citation type="journal article" date="2016" name="G3 (Bethesda)">
        <title>First Draft Assembly and Annotation of the Genome of a California Endemic Oak Quercus lobata Nee (Fagaceae).</title>
        <authorList>
            <person name="Sork V.L."/>
            <person name="Fitz-Gibbon S.T."/>
            <person name="Puiu D."/>
            <person name="Crepeau M."/>
            <person name="Gugger P.F."/>
            <person name="Sherman R."/>
            <person name="Stevens K."/>
            <person name="Langley C.H."/>
            <person name="Pellegrini M."/>
            <person name="Salzberg S.L."/>
        </authorList>
    </citation>
    <scope>NUCLEOTIDE SEQUENCE [LARGE SCALE GENOMIC DNA]</scope>
    <source>
        <strain evidence="4 5">cv. SW786</strain>
    </source>
</reference>
<evidence type="ECO:0000256" key="2">
    <source>
        <dbReference type="ARBA" id="ARBA00022980"/>
    </source>
</evidence>
<dbReference type="EnsemblPlants" id="QL11p022844:mrna">
    <property type="protein sequence ID" value="QL11p022844:mrna"/>
    <property type="gene ID" value="QL11p022844"/>
</dbReference>
<keyword evidence="5" id="KW-1185">Reference proteome</keyword>
<dbReference type="GO" id="GO:1990904">
    <property type="term" value="C:ribonucleoprotein complex"/>
    <property type="evidence" value="ECO:0007669"/>
    <property type="project" value="UniProtKB-KW"/>
</dbReference>
<evidence type="ECO:0000256" key="1">
    <source>
        <dbReference type="ARBA" id="ARBA00009312"/>
    </source>
</evidence>
<reference evidence="4" key="2">
    <citation type="submission" date="2021-01" db="UniProtKB">
        <authorList>
            <consortium name="EnsemblPlants"/>
        </authorList>
    </citation>
    <scope>IDENTIFICATION</scope>
</reference>
<evidence type="ECO:0000313" key="4">
    <source>
        <dbReference type="EnsemblPlants" id="QL11p022844:mrna"/>
    </source>
</evidence>
<dbReference type="AlphaFoldDB" id="A0A7N2MXD4"/>
<dbReference type="GO" id="GO:0005840">
    <property type="term" value="C:ribosome"/>
    <property type="evidence" value="ECO:0007669"/>
    <property type="project" value="UniProtKB-KW"/>
</dbReference>
<evidence type="ECO:0008006" key="6">
    <source>
        <dbReference type="Google" id="ProtNLM"/>
    </source>
</evidence>
<sequence>MYSSHAGLNKFSVICGSARNGFANLSHTSWAFFTRESQRRSVEILWVRHLVLPWLWKTQWREEEGENDLLGLTDTEKPRMRGPKRAPKIRKLFSHSKEDDVQKYVNTYCQTFTTKAGKEVSKAPKIHRLVTPLTLQRKRTRITEEKRRVAKSKAVAADYQKLLATKEQ</sequence>